<evidence type="ECO:0000259" key="13">
    <source>
        <dbReference type="Pfam" id="PF08263"/>
    </source>
</evidence>
<evidence type="ECO:0000256" key="5">
    <source>
        <dbReference type="ARBA" id="ARBA00022692"/>
    </source>
</evidence>
<dbReference type="PANTHER" id="PTHR48063:SF101">
    <property type="entry name" value="LRR RECEPTOR-LIKE SERINE_THREONINE-PROTEIN KINASE FLS2"/>
    <property type="match status" value="1"/>
</dbReference>
<keyword evidence="15" id="KW-1185">Reference proteome</keyword>
<feature type="domain" description="Leucine-rich repeat-containing N-terminal plant-type" evidence="13">
    <location>
        <begin position="13"/>
        <end position="59"/>
    </location>
</feature>
<proteinExistence type="inferred from homology"/>
<dbReference type="SMART" id="SM00369">
    <property type="entry name" value="LRR_TYP"/>
    <property type="match status" value="8"/>
</dbReference>
<evidence type="ECO:0000256" key="3">
    <source>
        <dbReference type="ARBA" id="ARBA00022475"/>
    </source>
</evidence>
<dbReference type="InterPro" id="IPR003591">
    <property type="entry name" value="Leu-rich_rpt_typical-subtyp"/>
</dbReference>
<keyword evidence="7" id="KW-0677">Repeat</keyword>
<evidence type="ECO:0000256" key="4">
    <source>
        <dbReference type="ARBA" id="ARBA00022614"/>
    </source>
</evidence>
<evidence type="ECO:0000256" key="2">
    <source>
        <dbReference type="ARBA" id="ARBA00009592"/>
    </source>
</evidence>
<dbReference type="InterPro" id="IPR013210">
    <property type="entry name" value="LRR_N_plant-typ"/>
</dbReference>
<dbReference type="InterPro" id="IPR001611">
    <property type="entry name" value="Leu-rich_rpt"/>
</dbReference>
<protein>
    <recommendedName>
        <fullName evidence="13">Leucine-rich repeat-containing N-terminal plant-type domain-containing protein</fullName>
    </recommendedName>
</protein>
<reference evidence="14 15" key="1">
    <citation type="submission" date="2024-03" db="EMBL/GenBank/DDBJ databases">
        <authorList>
            <person name="Gkanogiannis A."/>
            <person name="Becerra Lopez-Lavalle L."/>
        </authorList>
    </citation>
    <scope>NUCLEOTIDE SEQUENCE [LARGE SCALE GENOMIC DNA]</scope>
</reference>
<evidence type="ECO:0000313" key="14">
    <source>
        <dbReference type="EMBL" id="CAK9318133.1"/>
    </source>
</evidence>
<evidence type="ECO:0000256" key="10">
    <source>
        <dbReference type="ARBA" id="ARBA00023170"/>
    </source>
</evidence>
<keyword evidence="5 12" id="KW-0812">Transmembrane</keyword>
<dbReference type="Proteomes" id="UP001642487">
    <property type="component" value="Chromosome 3"/>
</dbReference>
<feature type="transmembrane region" description="Helical" evidence="12">
    <location>
        <begin position="836"/>
        <end position="857"/>
    </location>
</feature>
<dbReference type="Pfam" id="PF13855">
    <property type="entry name" value="LRR_8"/>
    <property type="match status" value="2"/>
</dbReference>
<dbReference type="PRINTS" id="PR00019">
    <property type="entry name" value="LEURICHRPT"/>
</dbReference>
<dbReference type="InterPro" id="IPR046956">
    <property type="entry name" value="RLP23-like"/>
</dbReference>
<evidence type="ECO:0000256" key="1">
    <source>
        <dbReference type="ARBA" id="ARBA00004251"/>
    </source>
</evidence>
<dbReference type="PANTHER" id="PTHR48063">
    <property type="entry name" value="LRR RECEPTOR-LIKE KINASE"/>
    <property type="match status" value="1"/>
</dbReference>
<keyword evidence="4" id="KW-0433">Leucine-rich repeat</keyword>
<evidence type="ECO:0000256" key="8">
    <source>
        <dbReference type="ARBA" id="ARBA00022989"/>
    </source>
</evidence>
<accession>A0ABP0YCC8</accession>
<keyword evidence="11" id="KW-0325">Glycoprotein</keyword>
<dbReference type="EMBL" id="OZ021737">
    <property type="protein sequence ID" value="CAK9318133.1"/>
    <property type="molecule type" value="Genomic_DNA"/>
</dbReference>
<dbReference type="Gene3D" id="3.80.10.10">
    <property type="entry name" value="Ribonuclease Inhibitor"/>
    <property type="match status" value="4"/>
</dbReference>
<comment type="subcellular location">
    <subcellularLocation>
        <location evidence="1">Cell membrane</location>
        <topology evidence="1">Single-pass type I membrane protein</topology>
    </subcellularLocation>
</comment>
<dbReference type="SUPFAM" id="SSF52058">
    <property type="entry name" value="L domain-like"/>
    <property type="match status" value="3"/>
</dbReference>
<keyword evidence="10" id="KW-0675">Receptor</keyword>
<dbReference type="Pfam" id="PF08263">
    <property type="entry name" value="LRRNT_2"/>
    <property type="match status" value="1"/>
</dbReference>
<keyword evidence="3" id="KW-1003">Cell membrane</keyword>
<keyword evidence="9 12" id="KW-0472">Membrane</keyword>
<evidence type="ECO:0000256" key="12">
    <source>
        <dbReference type="SAM" id="Phobius"/>
    </source>
</evidence>
<evidence type="ECO:0000256" key="7">
    <source>
        <dbReference type="ARBA" id="ARBA00022737"/>
    </source>
</evidence>
<evidence type="ECO:0000313" key="15">
    <source>
        <dbReference type="Proteomes" id="UP001642487"/>
    </source>
</evidence>
<gene>
    <name evidence="14" type="ORF">CITCOLO1_LOCUS10091</name>
</gene>
<dbReference type="PROSITE" id="PS51450">
    <property type="entry name" value="LRR"/>
    <property type="match status" value="2"/>
</dbReference>
<keyword evidence="8 12" id="KW-1133">Transmembrane helix</keyword>
<name>A0ABP0YCC8_9ROSI</name>
<sequence length="879" mass="98827">MPANFALEIKCLESERQALLSFKQSLVDRYDTLSSWRTQAKAKANANDDCCNWRGVGCSNKTGGDHHIIRLDLHNKGLMGEVGSSLTQLSHLTYLDLSYNEFNQISLQDIASLINLNYLNLSNNKFSSVVIPSHLGNLSKLLVLDLGSNGWLCDNLSWLSRLSSLKHLDLSSTDLHNAHDWVDIINKLTLLQSLSLSNSTLPQPILSPYDTNANFSKFLVKLNLSLNYDFNSSIIDSWLINFSNSLTHLDLAYNNLQGFNMDGFGNMTSLILLNLHSTKVDFHSSTLFDNLCNLNSLEVLYLGSNNFSGSLPNFSLLFQSLKELDLSNNKLSGTIPQSLGQLSNLEYLNLQSNLLEGEVSEVHFSKLKNLKVLDLSGNLLRLNFNSAWVPPFQLQSITLRNCTLGPQFPRWLQTQDFCILDISETGISDKIPRWFWNNLSPNLLFLDVSFNNIKGEVPNLSLKFKKKPVIILGVNEFEGRIPPFLFGAQNLDLSRNGFSDISSLCEVTYSSPLYLLDICGNQISGQLPNCWNRMLNLSSLSLAYNYFSGEIPHSLGNLTTLKSLNLRENYFSGEFPSWFNFTDLIIFDAAHNNLSGNLPSWIGSRLPNLVRLILKSNHFHGNLPSSLCNLRRIEVLDISLNYNISGTIPTCIYNFDVLTKTFNPSTVPDYMRDLVMMWKGKENLIHGRNLQLQRSIDLSTNRLRGEIPNKITQLVGLISLNLSRNELTGQIPYNIDQLQSLDFLDLSRNNLSGPIPSGISQIPRLSVLDLSYNNLSGNIPTGTQLQSFPVSSYEGNPYLCGDPLKKCEVSNNNNIDVENNNENDKADQDKLIMPDLLIPISSGFIIGFWGIFGSLLFKRWRHTYFKLLSNIIEKVLCSN</sequence>
<evidence type="ECO:0000256" key="6">
    <source>
        <dbReference type="ARBA" id="ARBA00022729"/>
    </source>
</evidence>
<keyword evidence="6" id="KW-0732">Signal</keyword>
<evidence type="ECO:0000256" key="9">
    <source>
        <dbReference type="ARBA" id="ARBA00023136"/>
    </source>
</evidence>
<dbReference type="InterPro" id="IPR032675">
    <property type="entry name" value="LRR_dom_sf"/>
</dbReference>
<evidence type="ECO:0000256" key="11">
    <source>
        <dbReference type="ARBA" id="ARBA00023180"/>
    </source>
</evidence>
<organism evidence="14 15">
    <name type="scientific">Citrullus colocynthis</name>
    <name type="common">colocynth</name>
    <dbReference type="NCBI Taxonomy" id="252529"/>
    <lineage>
        <taxon>Eukaryota</taxon>
        <taxon>Viridiplantae</taxon>
        <taxon>Streptophyta</taxon>
        <taxon>Embryophyta</taxon>
        <taxon>Tracheophyta</taxon>
        <taxon>Spermatophyta</taxon>
        <taxon>Magnoliopsida</taxon>
        <taxon>eudicotyledons</taxon>
        <taxon>Gunneridae</taxon>
        <taxon>Pentapetalae</taxon>
        <taxon>rosids</taxon>
        <taxon>fabids</taxon>
        <taxon>Cucurbitales</taxon>
        <taxon>Cucurbitaceae</taxon>
        <taxon>Benincaseae</taxon>
        <taxon>Citrullus</taxon>
    </lineage>
</organism>
<comment type="similarity">
    <text evidence="2">Belongs to the RLP family.</text>
</comment>
<dbReference type="Pfam" id="PF00560">
    <property type="entry name" value="LRR_1"/>
    <property type="match status" value="6"/>
</dbReference>